<dbReference type="PANTHER" id="PTHR12553">
    <property type="entry name" value="ZINC PHOSPHODIESTERASE ELAC PROTEIN 2"/>
    <property type="match status" value="1"/>
</dbReference>
<evidence type="ECO:0000313" key="14">
    <source>
        <dbReference type="EMBL" id="KIP05652.1"/>
    </source>
</evidence>
<feature type="domain" description="Metallo-beta-lactamase" evidence="12">
    <location>
        <begin position="575"/>
        <end position="804"/>
    </location>
</feature>
<dbReference type="CDD" id="cd07718">
    <property type="entry name" value="RNaseZ_ELAC1_ELAC2-C-term-like_MBL-fold"/>
    <property type="match status" value="1"/>
</dbReference>
<dbReference type="Pfam" id="PF12706">
    <property type="entry name" value="Lactamase_B_2"/>
    <property type="match status" value="1"/>
</dbReference>
<comment type="catalytic activity">
    <reaction evidence="1">
        <text>Endonucleolytic cleavage of RNA, removing extra 3' nucleotides from tRNA precursor, generating 3' termini of tRNAs. A 3'-hydroxy group is left at the tRNA terminus and a 5'-phosphoryl group is left at the trailer molecule.</text>
        <dbReference type="EC" id="3.1.26.11"/>
    </reaction>
</comment>
<sequence>MDWSAAVVTTASSDTEPSIVVTFDSAKYIFNAGENTTRAWLESKRNWRKSRCIFLTSVGTQRGSGLPGLLMSLADSSIAKLTLTGPTGMLHFLAQMRAYVWREQLEVSPVEVDLSNLLAAAEPQPVYKDENITLYGIPLVPQLPTCSDTAETLVNDNNKRKRSPSPDTASKRNAVKVTSNSDNRPLESRIYSDEFDPRSLLGEDAQRWREMNIYTMFSPPKQVSAVKKGKIIAKPPKSSTSNSAETDSLPPDSEQPRTHSFPHKQTQLPTFRHIPGQEKSTLCYVCIGPKQRGKFDAKKAAEMGIPRGPLRANLARGQTVVYTVNDPELGVIERTVRPEELVGPSEIPKVIMVFDVPTQAHIPSLASAFEESTFYKQFLAAEHANEYTVHSIYHLCGQAVLEDTRYKALLAKFHPDVNHVVASREHIPDLVTFASSGFHQLRLNQLDPEMFPIPRHNLVPIKPLSDVPGLPKNVIPMTVNLLSSLRPSAPPEQDRIFKGVDRFTPAVQKPVVLIAETKERYEQAQEKAQAVMASRTPKLGDDIVVTPLGTGSSLPTRYRNVSSTLIQIPGKGSLLLDAGEGTWGQLTRLFGDDADYSVGVWEVLRDIRCIFLSHVHGDHHIGVAKLLAMRKKLNPPPTEPLYVIGTRRIILYLREYQQIEDLGIDNEDGTGVITIQSDAITSRRGGYRPSAEPWLDYTTSLSSHENMCRSLGLHDLIAVPVRHRTRCFGAVLQHTDGWSITFSADTMPADMLVDEGMDSTLLIHEATMEDQDIELAVKKAHSTMGQALNVGQRMRAENILLTHFSARYPKVPNHTTSSDNDAVVALAFDLCRIRIGDMAKLRAYLPAIKQASDELPEEDDDGVDEAHTVW</sequence>
<evidence type="ECO:0000256" key="10">
    <source>
        <dbReference type="ARBA" id="ARBA00022833"/>
    </source>
</evidence>
<evidence type="ECO:0000313" key="15">
    <source>
        <dbReference type="Proteomes" id="UP000053257"/>
    </source>
</evidence>
<keyword evidence="6" id="KW-0540">Nuclease</keyword>
<keyword evidence="15" id="KW-1185">Reference proteome</keyword>
<feature type="domain" description="tRNase Z endonuclease" evidence="13">
    <location>
        <begin position="7"/>
        <end position="57"/>
    </location>
</feature>
<dbReference type="GO" id="GO:0046872">
    <property type="term" value="F:metal ion binding"/>
    <property type="evidence" value="ECO:0007669"/>
    <property type="project" value="UniProtKB-KW"/>
</dbReference>
<feature type="compositionally biased region" description="Polar residues" evidence="11">
    <location>
        <begin position="237"/>
        <end position="246"/>
    </location>
</feature>
<keyword evidence="7" id="KW-0479">Metal-binding</keyword>
<dbReference type="InterPro" id="IPR047151">
    <property type="entry name" value="RNZ2-like"/>
</dbReference>
<dbReference type="Pfam" id="PF13691">
    <property type="entry name" value="Lactamase_B_4"/>
    <property type="match status" value="1"/>
</dbReference>
<evidence type="ECO:0000256" key="9">
    <source>
        <dbReference type="ARBA" id="ARBA00022801"/>
    </source>
</evidence>
<evidence type="ECO:0000256" key="2">
    <source>
        <dbReference type="ARBA" id="ARBA00001947"/>
    </source>
</evidence>
<evidence type="ECO:0000256" key="5">
    <source>
        <dbReference type="ARBA" id="ARBA00022694"/>
    </source>
</evidence>
<evidence type="ECO:0000256" key="7">
    <source>
        <dbReference type="ARBA" id="ARBA00022723"/>
    </source>
</evidence>
<evidence type="ECO:0000256" key="1">
    <source>
        <dbReference type="ARBA" id="ARBA00000402"/>
    </source>
</evidence>
<name>A0A0C3S5J6_PHLG1</name>
<dbReference type="SUPFAM" id="SSF56281">
    <property type="entry name" value="Metallo-hydrolase/oxidoreductase"/>
    <property type="match status" value="2"/>
</dbReference>
<dbReference type="PANTHER" id="PTHR12553:SF49">
    <property type="entry name" value="ZINC PHOSPHODIESTERASE ELAC PROTEIN 2"/>
    <property type="match status" value="1"/>
</dbReference>
<evidence type="ECO:0000256" key="6">
    <source>
        <dbReference type="ARBA" id="ARBA00022722"/>
    </source>
</evidence>
<comment type="similarity">
    <text evidence="3">Belongs to the RNase Z family.</text>
</comment>
<comment type="cofactor">
    <cofactor evidence="2">
        <name>Zn(2+)</name>
        <dbReference type="ChEBI" id="CHEBI:29105"/>
    </cofactor>
</comment>
<proteinExistence type="inferred from homology"/>
<dbReference type="Gene3D" id="3.60.15.10">
    <property type="entry name" value="Ribonuclease Z/Hydroxyacylglutathione hydrolase-like"/>
    <property type="match status" value="2"/>
</dbReference>
<accession>A0A0C3S5J6</accession>
<dbReference type="InterPro" id="IPR036866">
    <property type="entry name" value="RibonucZ/Hydroxyglut_hydro"/>
</dbReference>
<evidence type="ECO:0000256" key="8">
    <source>
        <dbReference type="ARBA" id="ARBA00022759"/>
    </source>
</evidence>
<dbReference type="InterPro" id="IPR001279">
    <property type="entry name" value="Metallo-B-lactamas"/>
</dbReference>
<dbReference type="GO" id="GO:0042781">
    <property type="term" value="F:3'-tRNA processing endoribonuclease activity"/>
    <property type="evidence" value="ECO:0007669"/>
    <property type="project" value="UniProtKB-EC"/>
</dbReference>
<dbReference type="STRING" id="745531.A0A0C3S5J6"/>
<dbReference type="HOGENOM" id="CLU_006220_3_1_1"/>
<gene>
    <name evidence="14" type="ORF">PHLGIDRAFT_107923</name>
</gene>
<evidence type="ECO:0000259" key="12">
    <source>
        <dbReference type="Pfam" id="PF12706"/>
    </source>
</evidence>
<dbReference type="GO" id="GO:0005739">
    <property type="term" value="C:mitochondrion"/>
    <property type="evidence" value="ECO:0007669"/>
    <property type="project" value="TreeGrafter"/>
</dbReference>
<evidence type="ECO:0000256" key="11">
    <source>
        <dbReference type="SAM" id="MobiDB-lite"/>
    </source>
</evidence>
<dbReference type="Proteomes" id="UP000053257">
    <property type="component" value="Unassembled WGS sequence"/>
</dbReference>
<organism evidence="14 15">
    <name type="scientific">Phlebiopsis gigantea (strain 11061_1 CR5-6)</name>
    <name type="common">White-rot fungus</name>
    <name type="synonym">Peniophora gigantea</name>
    <dbReference type="NCBI Taxonomy" id="745531"/>
    <lineage>
        <taxon>Eukaryota</taxon>
        <taxon>Fungi</taxon>
        <taxon>Dikarya</taxon>
        <taxon>Basidiomycota</taxon>
        <taxon>Agaricomycotina</taxon>
        <taxon>Agaricomycetes</taxon>
        <taxon>Polyporales</taxon>
        <taxon>Phanerochaetaceae</taxon>
        <taxon>Phlebiopsis</taxon>
    </lineage>
</organism>
<evidence type="ECO:0000259" key="13">
    <source>
        <dbReference type="Pfam" id="PF13691"/>
    </source>
</evidence>
<dbReference type="AlphaFoldDB" id="A0A0C3S5J6"/>
<feature type="region of interest" description="Disordered" evidence="11">
    <location>
        <begin position="226"/>
        <end position="264"/>
    </location>
</feature>
<feature type="region of interest" description="Disordered" evidence="11">
    <location>
        <begin position="152"/>
        <end position="190"/>
    </location>
</feature>
<keyword evidence="9" id="KW-0378">Hydrolase</keyword>
<dbReference type="GO" id="GO:1990180">
    <property type="term" value="P:mitochondrial tRNA 3'-end processing"/>
    <property type="evidence" value="ECO:0007669"/>
    <property type="project" value="TreeGrafter"/>
</dbReference>
<keyword evidence="8" id="KW-0255">Endonuclease</keyword>
<evidence type="ECO:0000256" key="4">
    <source>
        <dbReference type="ARBA" id="ARBA00012477"/>
    </source>
</evidence>
<dbReference type="EMBL" id="KN840537">
    <property type="protein sequence ID" value="KIP05652.1"/>
    <property type="molecule type" value="Genomic_DNA"/>
</dbReference>
<reference evidence="14 15" key="1">
    <citation type="journal article" date="2014" name="PLoS Genet.">
        <title>Analysis of the Phlebiopsis gigantea genome, transcriptome and secretome provides insight into its pioneer colonization strategies of wood.</title>
        <authorList>
            <person name="Hori C."/>
            <person name="Ishida T."/>
            <person name="Igarashi K."/>
            <person name="Samejima M."/>
            <person name="Suzuki H."/>
            <person name="Master E."/>
            <person name="Ferreira P."/>
            <person name="Ruiz-Duenas F.J."/>
            <person name="Held B."/>
            <person name="Canessa P."/>
            <person name="Larrondo L.F."/>
            <person name="Schmoll M."/>
            <person name="Druzhinina I.S."/>
            <person name="Kubicek C.P."/>
            <person name="Gaskell J.A."/>
            <person name="Kersten P."/>
            <person name="St John F."/>
            <person name="Glasner J."/>
            <person name="Sabat G."/>
            <person name="Splinter BonDurant S."/>
            <person name="Syed K."/>
            <person name="Yadav J."/>
            <person name="Mgbeahuruike A.C."/>
            <person name="Kovalchuk A."/>
            <person name="Asiegbu F.O."/>
            <person name="Lackner G."/>
            <person name="Hoffmeister D."/>
            <person name="Rencoret J."/>
            <person name="Gutierrez A."/>
            <person name="Sun H."/>
            <person name="Lindquist E."/>
            <person name="Barry K."/>
            <person name="Riley R."/>
            <person name="Grigoriev I.V."/>
            <person name="Henrissat B."/>
            <person name="Kues U."/>
            <person name="Berka R.M."/>
            <person name="Martinez A.T."/>
            <person name="Covert S.F."/>
            <person name="Blanchette R.A."/>
            <person name="Cullen D."/>
        </authorList>
    </citation>
    <scope>NUCLEOTIDE SEQUENCE [LARGE SCALE GENOMIC DNA]</scope>
    <source>
        <strain evidence="14 15">11061_1 CR5-6</strain>
    </source>
</reference>
<evidence type="ECO:0000256" key="3">
    <source>
        <dbReference type="ARBA" id="ARBA00007823"/>
    </source>
</evidence>
<keyword evidence="10" id="KW-0862">Zinc</keyword>
<protein>
    <recommendedName>
        <fullName evidence="4">ribonuclease Z</fullName>
        <ecNumber evidence="4">3.1.26.11</ecNumber>
    </recommendedName>
</protein>
<dbReference type="InterPro" id="IPR027794">
    <property type="entry name" value="tRNase_Z_dom"/>
</dbReference>
<dbReference type="OrthoDB" id="527344at2759"/>
<keyword evidence="5" id="KW-0819">tRNA processing</keyword>
<dbReference type="EC" id="3.1.26.11" evidence="4"/>